<evidence type="ECO:0000313" key="3">
    <source>
        <dbReference type="Proteomes" id="UP000826722"/>
    </source>
</evidence>
<dbReference type="SUPFAM" id="SSF51206">
    <property type="entry name" value="cAMP-binding domain-like"/>
    <property type="match status" value="1"/>
</dbReference>
<gene>
    <name evidence="2" type="ORF">ZMTM_10710</name>
</gene>
<accession>A0A8D5FZ72</accession>
<reference evidence="2" key="1">
    <citation type="journal article" date="2021" name="Arch. Microbiol.">
        <title>Methyloradius palustris gen. nov., sp. nov., a methanol-oxidizing bacterium isolated from snow.</title>
        <authorList>
            <person name="Miyadera T."/>
            <person name="Kojima H."/>
            <person name="Fukui M."/>
        </authorList>
    </citation>
    <scope>NUCLEOTIDE SEQUENCE</scope>
    <source>
        <strain evidence="2">Zm11</strain>
    </source>
</reference>
<proteinExistence type="predicted"/>
<evidence type="ECO:0000259" key="1">
    <source>
        <dbReference type="SMART" id="SM00100"/>
    </source>
</evidence>
<organism evidence="2 3">
    <name type="scientific">Methyloradius palustris</name>
    <dbReference type="NCBI Taxonomy" id="2778876"/>
    <lineage>
        <taxon>Bacteria</taxon>
        <taxon>Pseudomonadati</taxon>
        <taxon>Pseudomonadota</taxon>
        <taxon>Betaproteobacteria</taxon>
        <taxon>Nitrosomonadales</taxon>
        <taxon>Methylophilaceae</taxon>
        <taxon>Methyloradius</taxon>
    </lineage>
</organism>
<evidence type="ECO:0000313" key="2">
    <source>
        <dbReference type="EMBL" id="BCM24812.1"/>
    </source>
</evidence>
<dbReference type="InterPro" id="IPR018490">
    <property type="entry name" value="cNMP-bd_dom_sf"/>
</dbReference>
<dbReference type="KEGG" id="mpau:ZMTM_10710"/>
<dbReference type="Proteomes" id="UP000826722">
    <property type="component" value="Chromosome"/>
</dbReference>
<dbReference type="RefSeq" id="WP_221765307.1">
    <property type="nucleotide sequence ID" value="NZ_AP024110.1"/>
</dbReference>
<dbReference type="InterPro" id="IPR000595">
    <property type="entry name" value="cNMP-bd_dom"/>
</dbReference>
<sequence length="149" mass="16887">MTLLPFLRDLPAFEKFTETELTAFIAHSRLFEFPEDYLFSDQKEPGESTYLLISGRVRVFQHDNVVNETMSVNEICAGEVFNVLSLVEDLTVPTTVVALEPSIALEFPRENLAALREQAPRIAHQFQYMIAIQLANAVFARNAALRARL</sequence>
<protein>
    <recommendedName>
        <fullName evidence="1">Cyclic nucleotide-binding domain-containing protein</fullName>
    </recommendedName>
</protein>
<dbReference type="Gene3D" id="2.60.120.10">
    <property type="entry name" value="Jelly Rolls"/>
    <property type="match status" value="1"/>
</dbReference>
<dbReference type="InterPro" id="IPR014710">
    <property type="entry name" value="RmlC-like_jellyroll"/>
</dbReference>
<dbReference type="EMBL" id="AP024110">
    <property type="protein sequence ID" value="BCM24812.1"/>
    <property type="molecule type" value="Genomic_DNA"/>
</dbReference>
<dbReference type="Pfam" id="PF00027">
    <property type="entry name" value="cNMP_binding"/>
    <property type="match status" value="1"/>
</dbReference>
<keyword evidence="3" id="KW-1185">Reference proteome</keyword>
<name>A0A8D5FZ72_9PROT</name>
<dbReference type="CDD" id="cd00038">
    <property type="entry name" value="CAP_ED"/>
    <property type="match status" value="1"/>
</dbReference>
<dbReference type="SMART" id="SM00100">
    <property type="entry name" value="cNMP"/>
    <property type="match status" value="1"/>
</dbReference>
<dbReference type="AlphaFoldDB" id="A0A8D5FZ72"/>
<feature type="domain" description="Cyclic nucleotide-binding" evidence="1">
    <location>
        <begin position="12"/>
        <end position="134"/>
    </location>
</feature>